<dbReference type="PANTHER" id="PTHR34281">
    <property type="entry name" value="PROTEIN EARLY FLOWERING 3"/>
    <property type="match status" value="1"/>
</dbReference>
<dbReference type="AlphaFoldDB" id="A0A0B2QM04"/>
<name>A0A0B2QM04_GLYSO</name>
<reference evidence="2" key="1">
    <citation type="submission" date="2014-07" db="EMBL/GenBank/DDBJ databases">
        <title>Identification of a novel salt tolerance gene in wild soybean by whole-genome sequencing.</title>
        <authorList>
            <person name="Lam H.-M."/>
            <person name="Qi X."/>
            <person name="Li M.-W."/>
            <person name="Liu X."/>
            <person name="Xie M."/>
            <person name="Ni M."/>
            <person name="Xu X."/>
        </authorList>
    </citation>
    <scope>NUCLEOTIDE SEQUENCE [LARGE SCALE GENOMIC DNA]</scope>
    <source>
        <tissue evidence="2">Root</tissue>
    </source>
</reference>
<dbReference type="Proteomes" id="UP000053555">
    <property type="component" value="Unassembled WGS sequence"/>
</dbReference>
<evidence type="ECO:0000313" key="2">
    <source>
        <dbReference type="EMBL" id="KHN22520.1"/>
    </source>
</evidence>
<dbReference type="EMBL" id="KN657219">
    <property type="protein sequence ID" value="KHN22520.1"/>
    <property type="molecule type" value="Genomic_DNA"/>
</dbReference>
<feature type="compositionally biased region" description="Polar residues" evidence="1">
    <location>
        <begin position="54"/>
        <end position="65"/>
    </location>
</feature>
<protein>
    <submittedName>
        <fullName evidence="2">Uncharacterized protein</fullName>
    </submittedName>
</protein>
<proteinExistence type="predicted"/>
<dbReference type="GO" id="GO:2000028">
    <property type="term" value="P:regulation of photoperiodism, flowering"/>
    <property type="evidence" value="ECO:0007669"/>
    <property type="project" value="InterPro"/>
</dbReference>
<sequence length="107" mass="11424">KLDNKSVKVNTAEKTTNSAVGKIPIPCISNITKGHANQLPNYGNHLGNHALASADSNSNSKQSPSYVYPPPGNQWLVPVMSPFEGLVYKPIIWPCPPNAGFMAPING</sequence>
<feature type="non-terminal residue" evidence="2">
    <location>
        <position position="1"/>
    </location>
</feature>
<gene>
    <name evidence="2" type="ORF">glysoja_036224</name>
</gene>
<feature type="region of interest" description="Disordered" evidence="1">
    <location>
        <begin position="38"/>
        <end position="67"/>
    </location>
</feature>
<accession>A0A0B2QM04</accession>
<dbReference type="InterPro" id="IPR039319">
    <property type="entry name" value="ELF3-like"/>
</dbReference>
<organism evidence="2">
    <name type="scientific">Glycine soja</name>
    <name type="common">Wild soybean</name>
    <dbReference type="NCBI Taxonomy" id="3848"/>
    <lineage>
        <taxon>Eukaryota</taxon>
        <taxon>Viridiplantae</taxon>
        <taxon>Streptophyta</taxon>
        <taxon>Embryophyta</taxon>
        <taxon>Tracheophyta</taxon>
        <taxon>Spermatophyta</taxon>
        <taxon>Magnoliopsida</taxon>
        <taxon>eudicotyledons</taxon>
        <taxon>Gunneridae</taxon>
        <taxon>Pentapetalae</taxon>
        <taxon>rosids</taxon>
        <taxon>fabids</taxon>
        <taxon>Fabales</taxon>
        <taxon>Fabaceae</taxon>
        <taxon>Papilionoideae</taxon>
        <taxon>50 kb inversion clade</taxon>
        <taxon>NPAAA clade</taxon>
        <taxon>indigoferoid/millettioid clade</taxon>
        <taxon>Phaseoleae</taxon>
        <taxon>Glycine</taxon>
        <taxon>Glycine subgen. Soja</taxon>
    </lineage>
</organism>
<dbReference type="PANTHER" id="PTHR34281:SF7">
    <property type="entry name" value="PROTEIN EARLY FLOWERING 3"/>
    <property type="match status" value="1"/>
</dbReference>
<evidence type="ECO:0000256" key="1">
    <source>
        <dbReference type="SAM" id="MobiDB-lite"/>
    </source>
</evidence>